<dbReference type="PANTHER" id="PTHR34375:SF2">
    <property type="entry name" value="GATA ZINC FINGER PROTEIN"/>
    <property type="match status" value="1"/>
</dbReference>
<name>A0AAP0J2R2_9MAGN</name>
<dbReference type="PANTHER" id="PTHR34375">
    <property type="entry name" value="GATA ZINC FINGER PROTEIN-RELATED"/>
    <property type="match status" value="1"/>
</dbReference>
<keyword evidence="6" id="KW-1185">Reference proteome</keyword>
<evidence type="ECO:0000256" key="1">
    <source>
        <dbReference type="ARBA" id="ARBA00022679"/>
    </source>
</evidence>
<feature type="compositionally biased region" description="Low complexity" evidence="3">
    <location>
        <begin position="42"/>
        <end position="57"/>
    </location>
</feature>
<evidence type="ECO:0000256" key="3">
    <source>
        <dbReference type="SAM" id="MobiDB-lite"/>
    </source>
</evidence>
<dbReference type="Proteomes" id="UP001419268">
    <property type="component" value="Unassembled WGS sequence"/>
</dbReference>
<dbReference type="Pfam" id="PF16911">
    <property type="entry name" value="PapA_C"/>
    <property type="match status" value="1"/>
</dbReference>
<comment type="caution">
    <text evidence="5">The sequence shown here is derived from an EMBL/GenBank/DDBJ whole genome shotgun (WGS) entry which is preliminary data.</text>
</comment>
<dbReference type="AlphaFoldDB" id="A0AAP0J2R2"/>
<keyword evidence="1" id="KW-0808">Transferase</keyword>
<dbReference type="Gene3D" id="3.30.559.30">
    <property type="entry name" value="Nonribosomal peptide synthetase, condensation domain"/>
    <property type="match status" value="1"/>
</dbReference>
<proteinExistence type="predicted"/>
<evidence type="ECO:0000256" key="2">
    <source>
        <dbReference type="ARBA" id="ARBA00023315"/>
    </source>
</evidence>
<protein>
    <recommendedName>
        <fullName evidence="4">Phthiocerol/phthiodiolone dimycocerosyl transferase C-terminal domain-containing protein</fullName>
    </recommendedName>
</protein>
<dbReference type="SUPFAM" id="SSF52777">
    <property type="entry name" value="CoA-dependent acyltransferases"/>
    <property type="match status" value="1"/>
</dbReference>
<organism evidence="5 6">
    <name type="scientific">Stephania cephalantha</name>
    <dbReference type="NCBI Taxonomy" id="152367"/>
    <lineage>
        <taxon>Eukaryota</taxon>
        <taxon>Viridiplantae</taxon>
        <taxon>Streptophyta</taxon>
        <taxon>Embryophyta</taxon>
        <taxon>Tracheophyta</taxon>
        <taxon>Spermatophyta</taxon>
        <taxon>Magnoliopsida</taxon>
        <taxon>Ranunculales</taxon>
        <taxon>Menispermaceae</taxon>
        <taxon>Menispermoideae</taxon>
        <taxon>Cissampelideae</taxon>
        <taxon>Stephania</taxon>
    </lineage>
</organism>
<feature type="compositionally biased region" description="Pro residues" evidence="3">
    <location>
        <begin position="58"/>
        <end position="85"/>
    </location>
</feature>
<feature type="region of interest" description="Disordered" evidence="3">
    <location>
        <begin position="1"/>
        <end position="94"/>
    </location>
</feature>
<dbReference type="GO" id="GO:0016746">
    <property type="term" value="F:acyltransferase activity"/>
    <property type="evidence" value="ECO:0007669"/>
    <property type="project" value="UniProtKB-KW"/>
</dbReference>
<evidence type="ECO:0000259" key="4">
    <source>
        <dbReference type="Pfam" id="PF16911"/>
    </source>
</evidence>
<dbReference type="InterPro" id="IPR031641">
    <property type="entry name" value="PapA_C"/>
</dbReference>
<evidence type="ECO:0000313" key="6">
    <source>
        <dbReference type="Proteomes" id="UP001419268"/>
    </source>
</evidence>
<sequence length="456" mass="49603">MAWRGRQRHGGDEDGGGRMMTRQWRNHGPDPSKAPSRPGSEPSRAAPALPCASSSSPTPKPPLSPNRPPQNPKFPPYPPLHPLNPPTNLSIHPTPHLTLHNSPYSLPSFHLIAEHELNQNPWTAAAAAETPTAFATIYALPGAKWAVALRLHTMVCDRTTAVALLRELCGGEEEFGGKDGVNLGIEKLVPSGRGSKALWARGFDLVGYSLNSFRFCNLPFQDSESGRSSAVVRLRLGPEETLRLLSGCKERGIKLCGAMGAAGMMAAHTSKQLPEHQWEKYAIVTLVDCRASLDPPLHPHNFGFYHSAILNTHDVCGGSTEFWDLANRCYASFNNAMNSNKHFTDMEDLNLLMCKAIDNPGLTPSSSLRTSFMAVFEDSVINNFSESAVSQELGLLDCIGCSSVHGVGPSIAVFDTIRDGALDCACVYPTPLHSREQMEELIQNMKTILIQESCNS</sequence>
<feature type="domain" description="Phthiocerol/phthiodiolone dimycocerosyl transferase C-terminal" evidence="4">
    <location>
        <begin position="229"/>
        <end position="302"/>
    </location>
</feature>
<reference evidence="5 6" key="1">
    <citation type="submission" date="2024-01" db="EMBL/GenBank/DDBJ databases">
        <title>Genome assemblies of Stephania.</title>
        <authorList>
            <person name="Yang L."/>
        </authorList>
    </citation>
    <scope>NUCLEOTIDE SEQUENCE [LARGE SCALE GENOMIC DNA]</scope>
    <source>
        <strain evidence="5">JXDWG</strain>
        <tissue evidence="5">Leaf</tissue>
    </source>
</reference>
<accession>A0AAP0J2R2</accession>
<keyword evidence="2" id="KW-0012">Acyltransferase</keyword>
<dbReference type="EMBL" id="JBBNAG010000006">
    <property type="protein sequence ID" value="KAK9126359.1"/>
    <property type="molecule type" value="Genomic_DNA"/>
</dbReference>
<gene>
    <name evidence="5" type="ORF">Scep_015205</name>
</gene>
<evidence type="ECO:0000313" key="5">
    <source>
        <dbReference type="EMBL" id="KAK9126359.1"/>
    </source>
</evidence>